<name>A0ABQ2DID2_9MICC</name>
<comment type="caution">
    <text evidence="1">The sequence shown here is derived from an EMBL/GenBank/DDBJ whole genome shotgun (WGS) entry which is preliminary data.</text>
</comment>
<dbReference type="EMBL" id="BMKX01000003">
    <property type="protein sequence ID" value="GGJ59130.1"/>
    <property type="molecule type" value="Genomic_DNA"/>
</dbReference>
<protein>
    <submittedName>
        <fullName evidence="1">Uncharacterized protein</fullName>
    </submittedName>
</protein>
<dbReference type="Proteomes" id="UP000606115">
    <property type="component" value="Unassembled WGS sequence"/>
</dbReference>
<dbReference type="RefSeq" id="WP_188685106.1">
    <property type="nucleotide sequence ID" value="NZ_BMKX01000003.1"/>
</dbReference>
<dbReference type="GeneID" id="303304101"/>
<evidence type="ECO:0000313" key="1">
    <source>
        <dbReference type="EMBL" id="GGJ59130.1"/>
    </source>
</evidence>
<gene>
    <name evidence="1" type="ORF">GCM10007173_17350</name>
</gene>
<proteinExistence type="predicted"/>
<accession>A0ABQ2DID2</accession>
<evidence type="ECO:0000313" key="2">
    <source>
        <dbReference type="Proteomes" id="UP000606115"/>
    </source>
</evidence>
<keyword evidence="2" id="KW-1185">Reference proteome</keyword>
<organism evidence="1 2">
    <name type="scientific">Glutamicibacter ardleyensis</name>
    <dbReference type="NCBI Taxonomy" id="225894"/>
    <lineage>
        <taxon>Bacteria</taxon>
        <taxon>Bacillati</taxon>
        <taxon>Actinomycetota</taxon>
        <taxon>Actinomycetes</taxon>
        <taxon>Micrococcales</taxon>
        <taxon>Micrococcaceae</taxon>
        <taxon>Glutamicibacter</taxon>
    </lineage>
</organism>
<reference evidence="2" key="1">
    <citation type="journal article" date="2019" name="Int. J. Syst. Evol. Microbiol.">
        <title>The Global Catalogue of Microorganisms (GCM) 10K type strain sequencing project: providing services to taxonomists for standard genome sequencing and annotation.</title>
        <authorList>
            <consortium name="The Broad Institute Genomics Platform"/>
            <consortium name="The Broad Institute Genome Sequencing Center for Infectious Disease"/>
            <person name="Wu L."/>
            <person name="Ma J."/>
        </authorList>
    </citation>
    <scope>NUCLEOTIDE SEQUENCE [LARGE SCALE GENOMIC DNA]</scope>
    <source>
        <strain evidence="2">CGMCC 1.3685</strain>
    </source>
</reference>
<sequence length="69" mass="7887">MSENGLHRIPVMRTALEQIQELHPTHLEDWGILGRMKACRTCHTAYPCKTRKLADAALDRMARTNQGDK</sequence>